<reference evidence="4" key="1">
    <citation type="submission" date="2023-07" db="EMBL/GenBank/DDBJ databases">
        <title>Verminephrobacter genomes.</title>
        <authorList>
            <person name="Lund M.B."/>
        </authorList>
    </citation>
    <scope>NUCLEOTIDE SEQUENCE [LARGE SCALE GENOMIC DNA]</scope>
    <source>
        <strain evidence="4">AtM5-05</strain>
    </source>
</reference>
<name>A0ABT3KTI5_9BURK</name>
<dbReference type="Proteomes" id="UP001208935">
    <property type="component" value="Unassembled WGS sequence"/>
</dbReference>
<feature type="chain" id="PRO_5045606454" description="Secretion system X translation initiation factor" evidence="2">
    <location>
        <begin position="27"/>
        <end position="190"/>
    </location>
</feature>
<organism evidence="3 4">
    <name type="scientific">Verminephrobacter aporrectodeae subsp. tuberculatae</name>
    <dbReference type="NCBI Taxonomy" id="1110392"/>
    <lineage>
        <taxon>Bacteria</taxon>
        <taxon>Pseudomonadati</taxon>
        <taxon>Pseudomonadota</taxon>
        <taxon>Betaproteobacteria</taxon>
        <taxon>Burkholderiales</taxon>
        <taxon>Comamonadaceae</taxon>
        <taxon>Verminephrobacter</taxon>
    </lineage>
</organism>
<proteinExistence type="predicted"/>
<keyword evidence="4" id="KW-1185">Reference proteome</keyword>
<dbReference type="EMBL" id="QZCW01000001">
    <property type="protein sequence ID" value="MCW5321110.1"/>
    <property type="molecule type" value="Genomic_DNA"/>
</dbReference>
<evidence type="ECO:0000313" key="3">
    <source>
        <dbReference type="EMBL" id="MCW5321110.1"/>
    </source>
</evidence>
<feature type="signal peptide" evidence="2">
    <location>
        <begin position="1"/>
        <end position="26"/>
    </location>
</feature>
<evidence type="ECO:0008006" key="5">
    <source>
        <dbReference type="Google" id="ProtNLM"/>
    </source>
</evidence>
<keyword evidence="2" id="KW-0732">Signal</keyword>
<sequence>MTRNAKRAALFAVLVATLVAAWFAPAGGEQDALLAPRVTAGAANRGAAPTESRDASRSRPAGRLASQSTEVLRILDRGSAEQDDGLKARLFDPAQWATAPAALEPAAQPVRAEASSVAPQVPPLPFQVLGRYEEDGRAAVFLQYMDKSLVVRVGDTIAEHYKVEGLSESTLTLRYLPLDQVQHLALGASQ</sequence>
<evidence type="ECO:0000256" key="2">
    <source>
        <dbReference type="SAM" id="SignalP"/>
    </source>
</evidence>
<evidence type="ECO:0000256" key="1">
    <source>
        <dbReference type="SAM" id="MobiDB-lite"/>
    </source>
</evidence>
<accession>A0ABT3KTI5</accession>
<comment type="caution">
    <text evidence="3">The sequence shown here is derived from an EMBL/GenBank/DDBJ whole genome shotgun (WGS) entry which is preliminary data.</text>
</comment>
<evidence type="ECO:0000313" key="4">
    <source>
        <dbReference type="Proteomes" id="UP001208935"/>
    </source>
</evidence>
<dbReference type="RefSeq" id="WP_265281751.1">
    <property type="nucleotide sequence ID" value="NZ_QZCW01000001.1"/>
</dbReference>
<protein>
    <recommendedName>
        <fullName evidence="5">Secretion system X translation initiation factor</fullName>
    </recommendedName>
</protein>
<feature type="region of interest" description="Disordered" evidence="1">
    <location>
        <begin position="42"/>
        <end position="67"/>
    </location>
</feature>
<gene>
    <name evidence="3" type="ORF">D5039_08020</name>
</gene>